<dbReference type="Gene3D" id="1.10.260.40">
    <property type="entry name" value="lambda repressor-like DNA-binding domains"/>
    <property type="match status" value="1"/>
</dbReference>
<dbReference type="InterPro" id="IPR001387">
    <property type="entry name" value="Cro/C1-type_HTH"/>
</dbReference>
<comment type="caution">
    <text evidence="2">The sequence shown here is derived from an EMBL/GenBank/DDBJ whole genome shotgun (WGS) entry which is preliminary data.</text>
</comment>
<feature type="domain" description="HTH cro/C1-type" evidence="1">
    <location>
        <begin position="13"/>
        <end position="66"/>
    </location>
</feature>
<dbReference type="CDD" id="cd00093">
    <property type="entry name" value="HTH_XRE"/>
    <property type="match status" value="1"/>
</dbReference>
<dbReference type="SUPFAM" id="SSF48452">
    <property type="entry name" value="TPR-like"/>
    <property type="match status" value="1"/>
</dbReference>
<name>A0ABN2EEY5_9ACTN</name>
<gene>
    <name evidence="2" type="ORF">GCM10009789_64030</name>
</gene>
<protein>
    <recommendedName>
        <fullName evidence="1">HTH cro/C1-type domain-containing protein</fullName>
    </recommendedName>
</protein>
<keyword evidence="3" id="KW-1185">Reference proteome</keyword>
<dbReference type="Pfam" id="PF13560">
    <property type="entry name" value="HTH_31"/>
    <property type="match status" value="1"/>
</dbReference>
<dbReference type="InterPro" id="IPR011990">
    <property type="entry name" value="TPR-like_helical_dom_sf"/>
</dbReference>
<dbReference type="Gene3D" id="1.25.40.10">
    <property type="entry name" value="Tetratricopeptide repeat domain"/>
    <property type="match status" value="1"/>
</dbReference>
<evidence type="ECO:0000313" key="2">
    <source>
        <dbReference type="EMBL" id="GAA1600994.1"/>
    </source>
</evidence>
<evidence type="ECO:0000313" key="3">
    <source>
        <dbReference type="Proteomes" id="UP001500393"/>
    </source>
</evidence>
<evidence type="ECO:0000259" key="1">
    <source>
        <dbReference type="PROSITE" id="PS50943"/>
    </source>
</evidence>
<sequence length="433" mass="46122">MAESAEAAFGVQLRRSRQAAALSLRQLAARVGYDHSYLSQVERGQRPGSVHLAQLCDRALGTGPALTTAYEQPAEAVARAEVQRPGQRRRAEQPEHELAEAVPSALAVAPGGGDLLESVRLGLADSYGPGREGDEWRAVTATYGREFATTTLADLLPDLTADLQLLRSSTMPGSTALTVPAAELGVLIALTLTGLGRIRSAGRWWRTARAAADSSGERAVGSLVRGWEACSGLVERRSLPELQVLTAEALTLTADPEQTARALAARAQVFAALGDAAEAQRAIRDLLALTGELPAQAPSVFACSQQEVYGREGGVWATLGEPAAAYEALDRALSTCPPERLRERAELELLVARCLVIEGEVAAGLAVAMRVLVELPDQWHTHPLYDAAGRVLSAVRGEESGRAAVRDYRELLRRRPFDNRTVGSGSSSGWLQG</sequence>
<proteinExistence type="predicted"/>
<reference evidence="2 3" key="1">
    <citation type="journal article" date="2019" name="Int. J. Syst. Evol. Microbiol.">
        <title>The Global Catalogue of Microorganisms (GCM) 10K type strain sequencing project: providing services to taxonomists for standard genome sequencing and annotation.</title>
        <authorList>
            <consortium name="The Broad Institute Genomics Platform"/>
            <consortium name="The Broad Institute Genome Sequencing Center for Infectious Disease"/>
            <person name="Wu L."/>
            <person name="Ma J."/>
        </authorList>
    </citation>
    <scope>NUCLEOTIDE SEQUENCE [LARGE SCALE GENOMIC DNA]</scope>
    <source>
        <strain evidence="2 3">JCM 14969</strain>
    </source>
</reference>
<dbReference type="Proteomes" id="UP001500393">
    <property type="component" value="Unassembled WGS sequence"/>
</dbReference>
<accession>A0ABN2EEY5</accession>
<dbReference type="RefSeq" id="WP_344220469.1">
    <property type="nucleotide sequence ID" value="NZ_BAAAOS010000049.1"/>
</dbReference>
<dbReference type="PROSITE" id="PS50943">
    <property type="entry name" value="HTH_CROC1"/>
    <property type="match status" value="1"/>
</dbReference>
<organism evidence="2 3">
    <name type="scientific">Kribbella sancticallisti</name>
    <dbReference type="NCBI Taxonomy" id="460087"/>
    <lineage>
        <taxon>Bacteria</taxon>
        <taxon>Bacillati</taxon>
        <taxon>Actinomycetota</taxon>
        <taxon>Actinomycetes</taxon>
        <taxon>Propionibacteriales</taxon>
        <taxon>Kribbellaceae</taxon>
        <taxon>Kribbella</taxon>
    </lineage>
</organism>
<dbReference type="InterPro" id="IPR010982">
    <property type="entry name" value="Lambda_DNA-bd_dom_sf"/>
</dbReference>
<dbReference type="SMART" id="SM00530">
    <property type="entry name" value="HTH_XRE"/>
    <property type="match status" value="1"/>
</dbReference>
<dbReference type="SUPFAM" id="SSF47413">
    <property type="entry name" value="lambda repressor-like DNA-binding domains"/>
    <property type="match status" value="1"/>
</dbReference>
<dbReference type="EMBL" id="BAAAOS010000049">
    <property type="protein sequence ID" value="GAA1600994.1"/>
    <property type="molecule type" value="Genomic_DNA"/>
</dbReference>